<dbReference type="AlphaFoldDB" id="A0A366EIJ5"/>
<comment type="subcellular location">
    <subcellularLocation>
        <location evidence="1">Membrane</location>
    </subcellularLocation>
</comment>
<dbReference type="InterPro" id="IPR045063">
    <property type="entry name" value="Dynamin_N"/>
</dbReference>
<evidence type="ECO:0000256" key="3">
    <source>
        <dbReference type="ARBA" id="ARBA00022801"/>
    </source>
</evidence>
<sequence>MSQIEHKSTQLHNTLQQLTAYHDRFLQNGDDERAAKVERLAEKLHNHELILAFCGHFSAGKSTMINHLMGEEILPSSPIPTSANLVKVHHAPTDFAKIHYHHSQPLYFQAPYEFSTIKDFCKNGEEVYSVEIGRSKSEMPEGVSILDTPGVDSTDDAHRLSTESAIHLADAVFYVMDYNHVQSQVNFEFTKEMIRHGVKLYLIVNQIDKHQEEELAFSDFIKSVENSFASWGVVPNGMFFTSLKAPHHPHNDLEKLESLIEEQVKKKSELIEASAESAISQLRSEHEKWYEEALEKVEEKGRDILTADEWNDKASLLQAESRLIDTLAKNNVKTIKDHFEEERREILKNAYLMPFETRELAKDFLESRQSDFKVGFLFSKQKTEDEKALRIRKFREDINTRIESQLEWHLKTLGKNMDKEYSPSSGQPIKWDQLSLEVDETFLIDLIKPGAGITSDYVLQYCDDLSEELKRKARNITNDLIEATLNEVESASAVENSALETELNELQKKTGVIYQWNTLHEEKTIQLRKLMNIEIDQRQADSVLQQWIVNWKARAEEYILATDMELDQKEKTTRTREKVETEPRQQQQASIEEVIERLETMTSVFRKYKGFRKTADLLEGKKERLSNQSFTIALFGAFSAGKSSFANALLGKKILPVSPNPTTASINRINPVSEVGEHETAHVQIKTYDQLFQDIVHSLSYFNRSVSTLDEAMEVVPALTSEGSGKENVHLSFLQAFTNGYPAFKDSIGMTKKANLDEYRGFVADEAQACFVESIDLYYDCDITRQGITLVDTPGADSINARHTGVAFEYIKNADAILFVTYYNHAFAKADREFLIQLGRVKDTFELDKMFFVVNAIDLASGEEEKNEVIDYVETQLVQYGIRFPRIFGVSSLQALREADSEKSGMDLFKKEFQTFIQNELVSMSIESALSEWDRGLQRFNQYIHTASSDKAYKEVRKQELNDAKVEVRSLIDTKSVHPLEIEMQQESKELVYYVKQRVFFRVSDFYKEAFHSGLFLQYSNQSQAIKEGLKEFLASVGFDLAQEMRATSLRIQQFIQKLLSEHWLVLEEMIQQVEKELVLSPQDYQNESTIEFENALKQTELRLFEEAFSSFKNPKHFFEQGGKKSVQEKLEALLHEPADSYLEQEQKRLEGWGASYLSREFDKLKEEMLIQVMEQIDSNIDALESVQDLNKLKYDLEQLEQIQS</sequence>
<evidence type="ECO:0000256" key="1">
    <source>
        <dbReference type="ARBA" id="ARBA00004370"/>
    </source>
</evidence>
<reference evidence="7 8" key="1">
    <citation type="submission" date="2018-06" db="EMBL/GenBank/DDBJ databases">
        <title>Freshwater and sediment microbial communities from various areas in North America, analyzing microbe dynamics in response to fracking.</title>
        <authorList>
            <person name="Lamendella R."/>
        </authorList>
    </citation>
    <scope>NUCLEOTIDE SEQUENCE [LARGE SCALE GENOMIC DNA]</scope>
    <source>
        <strain evidence="7 8">97B</strain>
    </source>
</reference>
<dbReference type="Pfam" id="PF00350">
    <property type="entry name" value="Dynamin_N"/>
    <property type="match status" value="2"/>
</dbReference>
<keyword evidence="3" id="KW-0378">Hydrolase</keyword>
<dbReference type="CDD" id="cd09912">
    <property type="entry name" value="DLP_2"/>
    <property type="match status" value="2"/>
</dbReference>
<evidence type="ECO:0000256" key="4">
    <source>
        <dbReference type="ARBA" id="ARBA00023134"/>
    </source>
</evidence>
<dbReference type="GO" id="GO:0016020">
    <property type="term" value="C:membrane"/>
    <property type="evidence" value="ECO:0007669"/>
    <property type="project" value="UniProtKB-SubCell"/>
</dbReference>
<organism evidence="7 8">
    <name type="scientific">Rossellomorea aquimaris</name>
    <dbReference type="NCBI Taxonomy" id="189382"/>
    <lineage>
        <taxon>Bacteria</taxon>
        <taxon>Bacillati</taxon>
        <taxon>Bacillota</taxon>
        <taxon>Bacilli</taxon>
        <taxon>Bacillales</taxon>
        <taxon>Bacillaceae</taxon>
        <taxon>Rossellomorea</taxon>
    </lineage>
</organism>
<evidence type="ECO:0000313" key="8">
    <source>
        <dbReference type="Proteomes" id="UP000252118"/>
    </source>
</evidence>
<name>A0A366EIJ5_9BACI</name>
<dbReference type="Gene3D" id="3.40.50.300">
    <property type="entry name" value="P-loop containing nucleotide triphosphate hydrolases"/>
    <property type="match status" value="2"/>
</dbReference>
<feature type="domain" description="Dynamin N-terminal" evidence="6">
    <location>
        <begin position="51"/>
        <end position="206"/>
    </location>
</feature>
<feature type="domain" description="Dynamin N-terminal" evidence="6">
    <location>
        <begin position="632"/>
        <end position="856"/>
    </location>
</feature>
<protein>
    <submittedName>
        <fullName evidence="7">Dynamin family protein</fullName>
    </submittedName>
</protein>
<keyword evidence="5" id="KW-0472">Membrane</keyword>
<accession>A0A366EIJ5</accession>
<dbReference type="Proteomes" id="UP000252118">
    <property type="component" value="Unassembled WGS sequence"/>
</dbReference>
<dbReference type="PANTHER" id="PTHR10465">
    <property type="entry name" value="TRANSMEMBRANE GTPASE FZO1"/>
    <property type="match status" value="1"/>
</dbReference>
<dbReference type="RefSeq" id="WP_113970782.1">
    <property type="nucleotide sequence ID" value="NZ_QNRJ01000017.1"/>
</dbReference>
<evidence type="ECO:0000256" key="5">
    <source>
        <dbReference type="ARBA" id="ARBA00023136"/>
    </source>
</evidence>
<keyword evidence="2" id="KW-0547">Nucleotide-binding</keyword>
<dbReference type="InterPro" id="IPR027094">
    <property type="entry name" value="Mitofusin_fam"/>
</dbReference>
<evidence type="ECO:0000313" key="7">
    <source>
        <dbReference type="EMBL" id="RBP02183.1"/>
    </source>
</evidence>
<evidence type="ECO:0000259" key="6">
    <source>
        <dbReference type="Pfam" id="PF00350"/>
    </source>
</evidence>
<dbReference type="GO" id="GO:0003924">
    <property type="term" value="F:GTPase activity"/>
    <property type="evidence" value="ECO:0007669"/>
    <property type="project" value="InterPro"/>
</dbReference>
<gene>
    <name evidence="7" type="ORF">DET59_11758</name>
</gene>
<comment type="caution">
    <text evidence="7">The sequence shown here is derived from an EMBL/GenBank/DDBJ whole genome shotgun (WGS) entry which is preliminary data.</text>
</comment>
<dbReference type="OrthoDB" id="5477114at2"/>
<dbReference type="PANTHER" id="PTHR10465:SF0">
    <property type="entry name" value="SARCALUMENIN"/>
    <property type="match status" value="1"/>
</dbReference>
<keyword evidence="4" id="KW-0342">GTP-binding</keyword>
<dbReference type="SUPFAM" id="SSF52540">
    <property type="entry name" value="P-loop containing nucleoside triphosphate hydrolases"/>
    <property type="match status" value="2"/>
</dbReference>
<evidence type="ECO:0000256" key="2">
    <source>
        <dbReference type="ARBA" id="ARBA00022741"/>
    </source>
</evidence>
<dbReference type="EMBL" id="QNRJ01000017">
    <property type="protein sequence ID" value="RBP02183.1"/>
    <property type="molecule type" value="Genomic_DNA"/>
</dbReference>
<dbReference type="GO" id="GO:0005525">
    <property type="term" value="F:GTP binding"/>
    <property type="evidence" value="ECO:0007669"/>
    <property type="project" value="UniProtKB-KW"/>
</dbReference>
<proteinExistence type="predicted"/>
<dbReference type="InterPro" id="IPR027417">
    <property type="entry name" value="P-loop_NTPase"/>
</dbReference>